<gene>
    <name evidence="1" type="ORF">JOD49_002019</name>
</gene>
<name>A0ABS2LGY7_9CELL</name>
<evidence type="ECO:0000313" key="2">
    <source>
        <dbReference type="Proteomes" id="UP000698059"/>
    </source>
</evidence>
<keyword evidence="2" id="KW-1185">Reference proteome</keyword>
<dbReference type="EMBL" id="JAFBBO010000001">
    <property type="protein sequence ID" value="MBM7479099.1"/>
    <property type="molecule type" value="Genomic_DNA"/>
</dbReference>
<dbReference type="Proteomes" id="UP000698059">
    <property type="component" value="Unassembled WGS sequence"/>
</dbReference>
<accession>A0ABS2LGY7</accession>
<reference evidence="1 2" key="1">
    <citation type="submission" date="2021-01" db="EMBL/GenBank/DDBJ databases">
        <title>Sequencing the genomes of 1000 actinobacteria strains.</title>
        <authorList>
            <person name="Klenk H.-P."/>
        </authorList>
    </citation>
    <scope>NUCLEOTIDE SEQUENCE [LARGE SCALE GENOMIC DNA]</scope>
    <source>
        <strain evidence="1 2">DSM 46000</strain>
    </source>
</reference>
<evidence type="ECO:0000313" key="1">
    <source>
        <dbReference type="EMBL" id="MBM7479099.1"/>
    </source>
</evidence>
<dbReference type="RefSeq" id="WP_205307088.1">
    <property type="nucleotide sequence ID" value="NZ_BAAAVF010000009.1"/>
</dbReference>
<proteinExistence type="predicted"/>
<comment type="caution">
    <text evidence="1">The sequence shown here is derived from an EMBL/GenBank/DDBJ whole genome shotgun (WGS) entry which is preliminary data.</text>
</comment>
<sequence length="128" mass="13426">MRDDIVAALTSLDPATPWETNGLPNLSEDGSTCTLMMANSGSQQYLYTGNGADDDDDFTAVRVALDPVLERHGFTPLGLTEFTGPSVDVASTDAIGAELVISSSQYSVVRMNAPVLSPTCESAELGIP</sequence>
<protein>
    <submittedName>
        <fullName evidence="1">Uncharacterized protein</fullName>
    </submittedName>
</protein>
<organism evidence="1 2">
    <name type="scientific">Oerskovia jenensis</name>
    <dbReference type="NCBI Taxonomy" id="162169"/>
    <lineage>
        <taxon>Bacteria</taxon>
        <taxon>Bacillati</taxon>
        <taxon>Actinomycetota</taxon>
        <taxon>Actinomycetes</taxon>
        <taxon>Micrococcales</taxon>
        <taxon>Cellulomonadaceae</taxon>
        <taxon>Oerskovia</taxon>
    </lineage>
</organism>